<organism evidence="6">
    <name type="scientific">Cyprideis torosa</name>
    <dbReference type="NCBI Taxonomy" id="163714"/>
    <lineage>
        <taxon>Eukaryota</taxon>
        <taxon>Metazoa</taxon>
        <taxon>Ecdysozoa</taxon>
        <taxon>Arthropoda</taxon>
        <taxon>Crustacea</taxon>
        <taxon>Oligostraca</taxon>
        <taxon>Ostracoda</taxon>
        <taxon>Podocopa</taxon>
        <taxon>Podocopida</taxon>
        <taxon>Cytherocopina</taxon>
        <taxon>Cytheroidea</taxon>
        <taxon>Cytherideidae</taxon>
        <taxon>Cyprideis</taxon>
    </lineage>
</organism>
<sequence>MGRSETGSIEAPEVAATYGSTGTTQLTVDSQSEVEVAPIHVQWFKPGDLHIIMSLTVFLVLVGYAGYLSAEPSVYRRARTDGTLAVRTQITNPVQPVTIEVSFESLCPDSRTFIVNELFPLWLEAPQYLKIHFMPYGKAHLGYIHCLMTEYYINSFAKCSKYFGFDVEDIESCAAGQPEGINLLLQHGDATKALFPTFPKYFVPSIRINGVHYKNAHRNLKRYVCDELRSTALQQPAFCQLQRLTRRRL</sequence>
<evidence type="ECO:0000256" key="2">
    <source>
        <dbReference type="ARBA" id="ARBA00005679"/>
    </source>
</evidence>
<accession>A0A7R8W600</accession>
<keyword evidence="3" id="KW-0964">Secreted</keyword>
<comment type="subcellular location">
    <subcellularLocation>
        <location evidence="1">Secreted</location>
    </subcellularLocation>
</comment>
<keyword evidence="5" id="KW-0325">Glycoprotein</keyword>
<keyword evidence="4" id="KW-0732">Signal</keyword>
<evidence type="ECO:0000256" key="4">
    <source>
        <dbReference type="ARBA" id="ARBA00022729"/>
    </source>
</evidence>
<evidence type="ECO:0000313" key="6">
    <source>
        <dbReference type="EMBL" id="CAD7225586.1"/>
    </source>
</evidence>
<reference evidence="6" key="1">
    <citation type="submission" date="2020-11" db="EMBL/GenBank/DDBJ databases">
        <authorList>
            <person name="Tran Van P."/>
        </authorList>
    </citation>
    <scope>NUCLEOTIDE SEQUENCE</scope>
</reference>
<evidence type="ECO:0000256" key="1">
    <source>
        <dbReference type="ARBA" id="ARBA00004613"/>
    </source>
</evidence>
<dbReference type="InterPro" id="IPR004911">
    <property type="entry name" value="Interferon-induced_GILT"/>
</dbReference>
<dbReference type="Pfam" id="PF03227">
    <property type="entry name" value="GILT"/>
    <property type="match status" value="1"/>
</dbReference>
<proteinExistence type="inferred from homology"/>
<name>A0A7R8W600_9CRUS</name>
<protein>
    <submittedName>
        <fullName evidence="6">Uncharacterized protein</fullName>
    </submittedName>
</protein>
<evidence type="ECO:0000256" key="3">
    <source>
        <dbReference type="ARBA" id="ARBA00022525"/>
    </source>
</evidence>
<evidence type="ECO:0000256" key="5">
    <source>
        <dbReference type="ARBA" id="ARBA00023180"/>
    </source>
</evidence>
<comment type="similarity">
    <text evidence="2">Belongs to the GILT family.</text>
</comment>
<dbReference type="PANTHER" id="PTHR13234:SF8">
    <property type="entry name" value="GAMMA-INTERFERON-INDUCIBLE LYSOSOMAL THIOL REDUCTASE"/>
    <property type="match status" value="1"/>
</dbReference>
<dbReference type="GO" id="GO:0016671">
    <property type="term" value="F:oxidoreductase activity, acting on a sulfur group of donors, disulfide as acceptor"/>
    <property type="evidence" value="ECO:0007669"/>
    <property type="project" value="InterPro"/>
</dbReference>
<dbReference type="AlphaFoldDB" id="A0A7R8W600"/>
<dbReference type="PANTHER" id="PTHR13234">
    <property type="entry name" value="GAMMA-INTERFERON INDUCIBLE LYSOSOMAL THIOL REDUCTASE GILT"/>
    <property type="match status" value="1"/>
</dbReference>
<gene>
    <name evidence="6" type="ORF">CTOB1V02_LOCUS3524</name>
</gene>
<dbReference type="OrthoDB" id="958254at2759"/>
<dbReference type="GO" id="GO:0005576">
    <property type="term" value="C:extracellular region"/>
    <property type="evidence" value="ECO:0007669"/>
    <property type="project" value="UniProtKB-SubCell"/>
</dbReference>
<dbReference type="EMBL" id="OB660608">
    <property type="protein sequence ID" value="CAD7225586.1"/>
    <property type="molecule type" value="Genomic_DNA"/>
</dbReference>